<keyword evidence="1" id="KW-0143">Chaperone</keyword>
<dbReference type="KEGG" id="lant:TUM19329_22840"/>
<reference evidence="4" key="1">
    <citation type="journal article" date="2020" name="Microbiol. Resour. Announc.">
        <title>Complete Genome Sequence of Novel Psychrotolerant Legionella Strain TUM19329, Isolated from Antarctic Lake Sediment.</title>
        <authorList>
            <person name="Shimada S."/>
            <person name="Nakai R."/>
            <person name="Aoki K."/>
            <person name="Shimoeda N."/>
            <person name="Ohno G."/>
            <person name="Miyazaki Y."/>
            <person name="Kudoh S."/>
            <person name="Imura S."/>
            <person name="Watanabe K."/>
            <person name="Ishii Y."/>
            <person name="Tateda K."/>
        </authorList>
    </citation>
    <scope>NUCLEOTIDE SEQUENCE [LARGE SCALE GENOMIC DNA]</scope>
    <source>
        <strain evidence="4">TUM19329</strain>
    </source>
</reference>
<keyword evidence="2" id="KW-0472">Membrane</keyword>
<feature type="transmembrane region" description="Helical" evidence="2">
    <location>
        <begin position="179"/>
        <end position="205"/>
    </location>
</feature>
<proteinExistence type="predicted"/>
<sequence>MTIETELAALVKIYSRFDADKKLYVSQLDKTALLKLDADLAKFINQQLLVNGPEKERISKNYKKLSRYFHPDRSPDFLPEVIWLEQNLSQEGKNEVCFKCLSSCYDKLLNPEKFKEISFADINSRQDCREWLDSLKSTAQTYTSRIFFDSLINLLDESGSYFDEAGQIKPNGLKTLLTFMPIIFASYGAVIFGQELLAIYALYFVMLKGGQYLERSEIAEIKSIGRTLQEISVLTATATTTLMVRLLEMTFWATHQCLDVSLQIGSSILKPLLQVPHQDCKSSHADHGVNLGQDLILASKNLSEGMQFKNPALKVISAPLEAYLGNGHQFFGSWRIGWTKRHMVETFLFKMRVLDAGTDSIEAKLIAARKELEKIKANKKVYAKGGKTAEAVDNAEKAITLLSEQDPSALQLVVFTIGEGNKLC</sequence>
<dbReference type="SUPFAM" id="SSF46565">
    <property type="entry name" value="Chaperone J-domain"/>
    <property type="match status" value="1"/>
</dbReference>
<evidence type="ECO:0000313" key="4">
    <source>
        <dbReference type="EMBL" id="BCA95923.1"/>
    </source>
</evidence>
<dbReference type="InterPro" id="IPR001623">
    <property type="entry name" value="DnaJ_domain"/>
</dbReference>
<protein>
    <recommendedName>
        <fullName evidence="3">J domain-containing protein</fullName>
    </recommendedName>
</protein>
<dbReference type="Proteomes" id="UP000502894">
    <property type="component" value="Chromosome"/>
</dbReference>
<gene>
    <name evidence="4" type="ORF">TUM19329_22840</name>
</gene>
<feature type="domain" description="J" evidence="3">
    <location>
        <begin position="29"/>
        <end position="136"/>
    </location>
</feature>
<dbReference type="PROSITE" id="PS50076">
    <property type="entry name" value="DNAJ_2"/>
    <property type="match status" value="1"/>
</dbReference>
<name>A0A6F8T6T5_9GAMM</name>
<evidence type="ECO:0000256" key="1">
    <source>
        <dbReference type="ARBA" id="ARBA00023186"/>
    </source>
</evidence>
<accession>A0A6F8T6T5</accession>
<keyword evidence="2" id="KW-1133">Transmembrane helix</keyword>
<evidence type="ECO:0000313" key="5">
    <source>
        <dbReference type="Proteomes" id="UP000502894"/>
    </source>
</evidence>
<dbReference type="InterPro" id="IPR036869">
    <property type="entry name" value="J_dom_sf"/>
</dbReference>
<keyword evidence="5" id="KW-1185">Reference proteome</keyword>
<evidence type="ECO:0000259" key="3">
    <source>
        <dbReference type="PROSITE" id="PS50076"/>
    </source>
</evidence>
<dbReference type="Gene3D" id="1.10.287.110">
    <property type="entry name" value="DnaJ domain"/>
    <property type="match status" value="1"/>
</dbReference>
<keyword evidence="2" id="KW-0812">Transmembrane</keyword>
<organism evidence="4 5">
    <name type="scientific">Legionella antarctica</name>
    <dbReference type="NCBI Taxonomy" id="2708020"/>
    <lineage>
        <taxon>Bacteria</taxon>
        <taxon>Pseudomonadati</taxon>
        <taxon>Pseudomonadota</taxon>
        <taxon>Gammaproteobacteria</taxon>
        <taxon>Legionellales</taxon>
        <taxon>Legionellaceae</taxon>
        <taxon>Legionella</taxon>
    </lineage>
</organism>
<dbReference type="AlphaFoldDB" id="A0A6F8T6T5"/>
<dbReference type="EMBL" id="AP022839">
    <property type="protein sequence ID" value="BCA95923.1"/>
    <property type="molecule type" value="Genomic_DNA"/>
</dbReference>
<dbReference type="RefSeq" id="WP_173237394.1">
    <property type="nucleotide sequence ID" value="NZ_AP022839.1"/>
</dbReference>
<evidence type="ECO:0000256" key="2">
    <source>
        <dbReference type="SAM" id="Phobius"/>
    </source>
</evidence>